<evidence type="ECO:0000256" key="4">
    <source>
        <dbReference type="ARBA" id="ARBA00022785"/>
    </source>
</evidence>
<reference evidence="6 7" key="1">
    <citation type="submission" date="2019-03" db="EMBL/GenBank/DDBJ databases">
        <title>Roseomonas sp. a novel Roseomonas species isolated from Sea whip Gorgonian.</title>
        <authorList>
            <person name="Li F."/>
            <person name="Pan X."/>
            <person name="Huang S."/>
            <person name="Li Z."/>
            <person name="Meng B."/>
        </authorList>
    </citation>
    <scope>NUCLEOTIDE SEQUENCE [LARGE SCALE GENOMIC DNA]</scope>
    <source>
        <strain evidence="6 7">M0104</strain>
    </source>
</reference>
<dbReference type="AlphaFoldDB" id="A0A845BI64"/>
<keyword evidence="4 5" id="KW-0671">Queuosine biosynthesis</keyword>
<keyword evidence="6" id="KW-0413">Isomerase</keyword>
<comment type="subcellular location">
    <subcellularLocation>
        <location evidence="5">Cytoplasm</location>
    </subcellularLocation>
</comment>
<dbReference type="PANTHER" id="PTHR30307:SF0">
    <property type="entry name" value="S-ADENOSYLMETHIONINE:TRNA RIBOSYLTRANSFERASE-ISOMERASE"/>
    <property type="match status" value="1"/>
</dbReference>
<keyword evidence="2 5" id="KW-0808">Transferase</keyword>
<evidence type="ECO:0000256" key="3">
    <source>
        <dbReference type="ARBA" id="ARBA00022691"/>
    </source>
</evidence>
<gene>
    <name evidence="5 6" type="primary">queA</name>
    <name evidence="6" type="ORF">E0493_07145</name>
</gene>
<dbReference type="InterPro" id="IPR003699">
    <property type="entry name" value="QueA"/>
</dbReference>
<dbReference type="NCBIfam" id="NF001140">
    <property type="entry name" value="PRK00147.1"/>
    <property type="match status" value="1"/>
</dbReference>
<evidence type="ECO:0000256" key="2">
    <source>
        <dbReference type="ARBA" id="ARBA00022679"/>
    </source>
</evidence>
<sequence>MPPLRADDFDFALPEALIAQAPARPRDAARMLVAAPEGIRDAGVLDLPQWLRPGDLMVVNDTRVIPARLRARRGEARLEIMLNRAEAGGIWHALVRNARKLRPGDILSIEGAPELAPRVVERQEGGAALLDFGPDQALLAAALEKAGEIPLPPYIARPEGPRAEDREDYQPIFARQPGAVAAPTASLHFTDRLLGALAERGVGQVALTLHVGAGTFLPIRAEDPRAHKLHAEWGEITPAAAAAINDARAKGGRIVAIGTTALRLLESAVDSRGVVHPFRGLTDIFLLPGHRFHSADLLLTNFHLPKSSLFMLVSAFAGMARMRNAYAHAVAAGYRFYSYGDASLLFREDYCS</sequence>
<evidence type="ECO:0000313" key="7">
    <source>
        <dbReference type="Proteomes" id="UP000460715"/>
    </source>
</evidence>
<dbReference type="Pfam" id="PF02547">
    <property type="entry name" value="Queuosine_synth"/>
    <property type="match status" value="1"/>
</dbReference>
<dbReference type="GO" id="GO:0051075">
    <property type="term" value="F:S-adenosylmethionine:tRNA ribosyltransferase-isomerase activity"/>
    <property type="evidence" value="ECO:0007669"/>
    <property type="project" value="UniProtKB-EC"/>
</dbReference>
<dbReference type="PANTHER" id="PTHR30307">
    <property type="entry name" value="S-ADENOSYLMETHIONINE:TRNA RIBOSYLTRANSFERASE-ISOMERASE"/>
    <property type="match status" value="1"/>
</dbReference>
<comment type="similarity">
    <text evidence="5">Belongs to the QueA family.</text>
</comment>
<evidence type="ECO:0000256" key="1">
    <source>
        <dbReference type="ARBA" id="ARBA00022490"/>
    </source>
</evidence>
<dbReference type="InterPro" id="IPR042118">
    <property type="entry name" value="QueA_dom1"/>
</dbReference>
<organism evidence="6 7">
    <name type="scientific">Teichococcus coralli</name>
    <dbReference type="NCBI Taxonomy" id="2545983"/>
    <lineage>
        <taxon>Bacteria</taxon>
        <taxon>Pseudomonadati</taxon>
        <taxon>Pseudomonadota</taxon>
        <taxon>Alphaproteobacteria</taxon>
        <taxon>Acetobacterales</taxon>
        <taxon>Roseomonadaceae</taxon>
        <taxon>Roseomonas</taxon>
    </lineage>
</organism>
<comment type="caution">
    <text evidence="6">The sequence shown here is derived from an EMBL/GenBank/DDBJ whole genome shotgun (WGS) entry which is preliminary data.</text>
</comment>
<dbReference type="OrthoDB" id="9805933at2"/>
<comment type="catalytic activity">
    <reaction evidence="5">
        <text>7-aminomethyl-7-carbaguanosine(34) in tRNA + S-adenosyl-L-methionine = epoxyqueuosine(34) in tRNA + adenine + L-methionine + 2 H(+)</text>
        <dbReference type="Rhea" id="RHEA:32155"/>
        <dbReference type="Rhea" id="RHEA-COMP:10342"/>
        <dbReference type="Rhea" id="RHEA-COMP:18582"/>
        <dbReference type="ChEBI" id="CHEBI:15378"/>
        <dbReference type="ChEBI" id="CHEBI:16708"/>
        <dbReference type="ChEBI" id="CHEBI:57844"/>
        <dbReference type="ChEBI" id="CHEBI:59789"/>
        <dbReference type="ChEBI" id="CHEBI:82833"/>
        <dbReference type="ChEBI" id="CHEBI:194443"/>
        <dbReference type="EC" id="2.4.99.17"/>
    </reaction>
</comment>
<accession>A0A845BI64</accession>
<dbReference type="GO" id="GO:0005737">
    <property type="term" value="C:cytoplasm"/>
    <property type="evidence" value="ECO:0007669"/>
    <property type="project" value="UniProtKB-SubCell"/>
</dbReference>
<keyword evidence="6" id="KW-0328">Glycosyltransferase</keyword>
<dbReference type="SUPFAM" id="SSF111337">
    <property type="entry name" value="QueA-like"/>
    <property type="match status" value="1"/>
</dbReference>
<name>A0A845BI64_9PROT</name>
<dbReference type="EMBL" id="SNVJ01000005">
    <property type="protein sequence ID" value="MXP63129.1"/>
    <property type="molecule type" value="Genomic_DNA"/>
</dbReference>
<evidence type="ECO:0000313" key="6">
    <source>
        <dbReference type="EMBL" id="MXP63129.1"/>
    </source>
</evidence>
<comment type="function">
    <text evidence="5">Transfers and isomerizes the ribose moiety from AdoMet to the 7-aminomethyl group of 7-deazaguanine (preQ1-tRNA) to give epoxyqueuosine (oQ-tRNA).</text>
</comment>
<protein>
    <recommendedName>
        <fullName evidence="5">S-adenosylmethionine:tRNA ribosyltransferase-isomerase</fullName>
        <ecNumber evidence="5">2.4.99.17</ecNumber>
    </recommendedName>
    <alternativeName>
        <fullName evidence="5">Queuosine biosynthesis protein QueA</fullName>
    </alternativeName>
</protein>
<dbReference type="EC" id="2.4.99.17" evidence="5"/>
<comment type="subunit">
    <text evidence="5">Monomer.</text>
</comment>
<dbReference type="InterPro" id="IPR036100">
    <property type="entry name" value="QueA_sf"/>
</dbReference>
<dbReference type="GO" id="GO:0008616">
    <property type="term" value="P:tRNA queuosine(34) biosynthetic process"/>
    <property type="evidence" value="ECO:0007669"/>
    <property type="project" value="UniProtKB-UniRule"/>
</dbReference>
<dbReference type="InterPro" id="IPR042119">
    <property type="entry name" value="QueA_dom2"/>
</dbReference>
<keyword evidence="3 5" id="KW-0949">S-adenosyl-L-methionine</keyword>
<dbReference type="Gene3D" id="3.40.1780.10">
    <property type="entry name" value="QueA-like"/>
    <property type="match status" value="1"/>
</dbReference>
<keyword evidence="1 5" id="KW-0963">Cytoplasm</keyword>
<dbReference type="HAMAP" id="MF_00113">
    <property type="entry name" value="QueA"/>
    <property type="match status" value="1"/>
</dbReference>
<dbReference type="Proteomes" id="UP000460715">
    <property type="component" value="Unassembled WGS sequence"/>
</dbReference>
<dbReference type="Gene3D" id="2.40.10.240">
    <property type="entry name" value="QueA-like"/>
    <property type="match status" value="1"/>
</dbReference>
<dbReference type="UniPathway" id="UPA00392"/>
<keyword evidence="7" id="KW-1185">Reference proteome</keyword>
<evidence type="ECO:0000256" key="5">
    <source>
        <dbReference type="HAMAP-Rule" id="MF_00113"/>
    </source>
</evidence>
<comment type="pathway">
    <text evidence="5">tRNA modification; tRNA-queuosine biosynthesis.</text>
</comment>
<proteinExistence type="inferred from homology"/>
<dbReference type="NCBIfam" id="TIGR00113">
    <property type="entry name" value="queA"/>
    <property type="match status" value="1"/>
</dbReference>